<feature type="signal peptide" evidence="1">
    <location>
        <begin position="1"/>
        <end position="22"/>
    </location>
</feature>
<evidence type="ECO:0000313" key="2">
    <source>
        <dbReference type="EMBL" id="MFO3668064.1"/>
    </source>
</evidence>
<accession>A0ABW9MFZ9</accession>
<evidence type="ECO:0000256" key="1">
    <source>
        <dbReference type="SAM" id="SignalP"/>
    </source>
</evidence>
<protein>
    <submittedName>
        <fullName evidence="2">Uncharacterized protein</fullName>
    </submittedName>
</protein>
<organism evidence="2 3">
    <name type="scientific">Anaerococcus kampingae</name>
    <dbReference type="NCBI Taxonomy" id="3115614"/>
    <lineage>
        <taxon>Bacteria</taxon>
        <taxon>Bacillati</taxon>
        <taxon>Bacillota</taxon>
        <taxon>Tissierellia</taxon>
        <taxon>Tissierellales</taxon>
        <taxon>Peptoniphilaceae</taxon>
        <taxon>Anaerococcus</taxon>
    </lineage>
</organism>
<sequence>MKKSKYKVLALTLLLIGIPALGNVYATDENHEDWSFSFQLGRADFTQYTSSRPKLEKTPIYCEIKRINVSKALKLAAVRGDTSESTYTPITYVTKPGIYYLRSNIREDYEKWKTPSSARIRGQKYHTFGTADASGFWSPDSY</sequence>
<dbReference type="EMBL" id="JBGMEF010000048">
    <property type="protein sequence ID" value="MFO3668064.1"/>
    <property type="molecule type" value="Genomic_DNA"/>
</dbReference>
<feature type="chain" id="PRO_5046402979" evidence="1">
    <location>
        <begin position="23"/>
        <end position="142"/>
    </location>
</feature>
<proteinExistence type="predicted"/>
<reference evidence="2 3" key="1">
    <citation type="journal article" date="2025" name="Anaerobe">
        <title>Description of Anaerococcus kampingiae sp. nov., Anaerococcus groningensis sp. nov., Anaerococcus martiniensis sp. nov., and Anaerococcus cruorum sp. nov., isolated from human clinical specimens.</title>
        <authorList>
            <person name="Boiten K.E."/>
            <person name="Meijer J."/>
            <person name="van Wezel E.M."/>
            <person name="Veloo A.C.M."/>
        </authorList>
    </citation>
    <scope>NUCLEOTIDE SEQUENCE [LARGE SCALE GENOMIC DNA]</scope>
    <source>
        <strain evidence="2 3">ENR0874</strain>
    </source>
</reference>
<dbReference type="RefSeq" id="WP_296129484.1">
    <property type="nucleotide sequence ID" value="NZ_JBGMEF010000048.1"/>
</dbReference>
<comment type="caution">
    <text evidence="2">The sequence shown here is derived from an EMBL/GenBank/DDBJ whole genome shotgun (WGS) entry which is preliminary data.</text>
</comment>
<dbReference type="Proteomes" id="UP001637994">
    <property type="component" value="Unassembled WGS sequence"/>
</dbReference>
<keyword evidence="1" id="KW-0732">Signal</keyword>
<evidence type="ECO:0000313" key="3">
    <source>
        <dbReference type="Proteomes" id="UP001637994"/>
    </source>
</evidence>
<gene>
    <name evidence="2" type="ORF">ACCQ42_09890</name>
</gene>
<keyword evidence="3" id="KW-1185">Reference proteome</keyword>
<name>A0ABW9MFZ9_9FIRM</name>